<evidence type="ECO:0000256" key="2">
    <source>
        <dbReference type="ARBA" id="ARBA00022723"/>
    </source>
</evidence>
<feature type="domain" description="Glutaredoxin" evidence="6">
    <location>
        <begin position="206"/>
        <end position="270"/>
    </location>
</feature>
<reference evidence="7 8" key="1">
    <citation type="submission" date="2016-06" db="EMBL/GenBank/DDBJ databases">
        <authorList>
            <consortium name="Pathogen Informatics"/>
        </authorList>
    </citation>
    <scope>NUCLEOTIDE SEQUENCE [LARGE SCALE GENOMIC DNA]</scope>
    <source>
        <strain evidence="7">PocGH01</strain>
    </source>
</reference>
<accession>A0A1D3KYU9</accession>
<dbReference type="InterPro" id="IPR033658">
    <property type="entry name" value="GRX_PICOT-like"/>
</dbReference>
<dbReference type="CDD" id="cd03028">
    <property type="entry name" value="GRX_PICOT_like"/>
    <property type="match status" value="1"/>
</dbReference>
<dbReference type="InterPro" id="IPR002109">
    <property type="entry name" value="Glutaredoxin"/>
</dbReference>
<protein>
    <submittedName>
        <fullName evidence="7">Glutaredoxin-like protein, putative</fullName>
        <ecNumber evidence="7">1.11.1.15</ecNumber>
    </submittedName>
</protein>
<evidence type="ECO:0000259" key="6">
    <source>
        <dbReference type="Pfam" id="PF00462"/>
    </source>
</evidence>
<keyword evidence="4" id="KW-0411">Iron-sulfur</keyword>
<keyword evidence="7" id="KW-0560">Oxidoreductase</keyword>
<dbReference type="InterPro" id="IPR004480">
    <property type="entry name" value="Monothiol_GRX-rel"/>
</dbReference>
<evidence type="ECO:0000256" key="3">
    <source>
        <dbReference type="ARBA" id="ARBA00023004"/>
    </source>
</evidence>
<dbReference type="PANTHER" id="PTHR10293">
    <property type="entry name" value="GLUTAREDOXIN FAMILY MEMBER"/>
    <property type="match status" value="1"/>
</dbReference>
<dbReference type="EMBL" id="LT594582">
    <property type="protein sequence ID" value="SCD22351.1"/>
    <property type="molecule type" value="Genomic_DNA"/>
</dbReference>
<gene>
    <name evidence="7" type="primary">GLP3</name>
    <name evidence="7" type="ORF">POCGH01_01017100</name>
</gene>
<dbReference type="PROSITE" id="PS51354">
    <property type="entry name" value="GLUTAREDOXIN_2"/>
    <property type="match status" value="1"/>
</dbReference>
<dbReference type="Gene3D" id="3.40.30.10">
    <property type="entry name" value="Glutaredoxin"/>
    <property type="match status" value="1"/>
</dbReference>
<proteinExistence type="predicted"/>
<dbReference type="GO" id="GO:0046872">
    <property type="term" value="F:metal ion binding"/>
    <property type="evidence" value="ECO:0007669"/>
    <property type="project" value="UniProtKB-KW"/>
</dbReference>
<dbReference type="PANTHER" id="PTHR10293:SF72">
    <property type="entry name" value="MONOTHIOL GLUTAREDOXIN-S14, CHLOROPLASTIC"/>
    <property type="match status" value="1"/>
</dbReference>
<name>A0A1D3KYU9_PLAOA</name>
<dbReference type="InterPro" id="IPR036249">
    <property type="entry name" value="Thioredoxin-like_sf"/>
</dbReference>
<dbReference type="SUPFAM" id="SSF52833">
    <property type="entry name" value="Thioredoxin-like"/>
    <property type="match status" value="1"/>
</dbReference>
<evidence type="ECO:0000313" key="7">
    <source>
        <dbReference type="EMBL" id="SCD22351.1"/>
    </source>
</evidence>
<evidence type="ECO:0000256" key="5">
    <source>
        <dbReference type="ARBA" id="ARBA00023284"/>
    </source>
</evidence>
<dbReference type="VEuPathDB" id="PlasmoDB:POWCR01_010012000"/>
<dbReference type="VEuPathDB" id="PlasmoDB:PocGH01_01017100"/>
<keyword evidence="7" id="KW-0575">Peroxidase</keyword>
<evidence type="ECO:0000256" key="4">
    <source>
        <dbReference type="ARBA" id="ARBA00023014"/>
    </source>
</evidence>
<keyword evidence="5" id="KW-0676">Redox-active center</keyword>
<keyword evidence="2" id="KW-0479">Metal-binding</keyword>
<dbReference type="OrthoDB" id="415696at2759"/>
<dbReference type="Proteomes" id="UP000242942">
    <property type="component" value="Chromosome 1"/>
</dbReference>
<sequence>MYKCKKMLHTVYFCGSFGFYAAYTNAYSENNLFEAIKFTKFQKNIFSFCEGRSPRRDINIGAHGNKFMTSEVYTDDRKHNNTSNEVLKGESITKNGSILRGEKEEDVKYNYSTKDTTDDERKNCNSVNEKGREFINRTNSTEAHNAAVDMGSENASNMHHIKQIQNSKMCSDGLEEEEEEEKKPKVELTEEIVYLIENILKKHKLVLFMKGTALNPFCKYSRQAIHILKLNKVKEIYTVNILDNEQLRNSLKIYSDWPTFPQLYVQGKFIGGIDKVQELHDNNKLKELLDDL</sequence>
<dbReference type="GO" id="GO:0004601">
    <property type="term" value="F:peroxidase activity"/>
    <property type="evidence" value="ECO:0007669"/>
    <property type="project" value="UniProtKB-KW"/>
</dbReference>
<dbReference type="GO" id="GO:0051537">
    <property type="term" value="F:2 iron, 2 sulfur cluster binding"/>
    <property type="evidence" value="ECO:0007669"/>
    <property type="project" value="UniProtKB-KW"/>
</dbReference>
<organism evidence="7 8">
    <name type="scientific">Plasmodium ovale</name>
    <name type="common">malaria parasite P. ovale</name>
    <dbReference type="NCBI Taxonomy" id="36330"/>
    <lineage>
        <taxon>Eukaryota</taxon>
        <taxon>Sar</taxon>
        <taxon>Alveolata</taxon>
        <taxon>Apicomplexa</taxon>
        <taxon>Aconoidasida</taxon>
        <taxon>Haemosporida</taxon>
        <taxon>Plasmodiidae</taxon>
        <taxon>Plasmodium</taxon>
        <taxon>Plasmodium (Plasmodium)</taxon>
    </lineage>
</organism>
<evidence type="ECO:0000313" key="8">
    <source>
        <dbReference type="Proteomes" id="UP000242942"/>
    </source>
</evidence>
<dbReference type="Pfam" id="PF00462">
    <property type="entry name" value="Glutaredoxin"/>
    <property type="match status" value="1"/>
</dbReference>
<keyword evidence="1" id="KW-0001">2Fe-2S</keyword>
<dbReference type="AlphaFoldDB" id="A0A1D3KYU9"/>
<dbReference type="EC" id="1.11.1.15" evidence="7"/>
<evidence type="ECO:0000256" key="1">
    <source>
        <dbReference type="ARBA" id="ARBA00022714"/>
    </source>
</evidence>
<keyword evidence="8" id="KW-1185">Reference proteome</keyword>
<keyword evidence="3" id="KW-0408">Iron</keyword>